<sequence>MDDDRSADNDRLSVKLVTFHHLPVANLLPVSGPGGGLKIETSVAEPSLTLGLPCSDNAGYAAAAFSYSDPHESTVASLDAGARKKLRLTMEQSAVLEDKFKEHATLNLEQKQALAKELKLRPRQVEVWFQNRRARTKLKKSEAELEFLRKWCETLKEENRRLHTELKELKSRQQPLPMCPACNNLLAKLSFPFSLRRKNSDNLLWLSANNSATNTFSSSVSSTITIKTSNTFSCAFDIFSSVASSLIKSFIVSLVIAVRLLMASSASFMYFHFLLLEVAPTLSLEDEVGVIDIDSLAPSTT</sequence>
<dbReference type="PROSITE" id="PS50071">
    <property type="entry name" value="HOMEOBOX_2"/>
    <property type="match status" value="1"/>
</dbReference>
<comment type="caution">
    <text evidence="12">The sequence shown here is derived from an EMBL/GenBank/DDBJ whole genome shotgun (WGS) entry which is preliminary data.</text>
</comment>
<feature type="domain" description="Homeobox" evidence="11">
    <location>
        <begin position="79"/>
        <end position="139"/>
    </location>
</feature>
<dbReference type="PROSITE" id="PS00027">
    <property type="entry name" value="HOMEOBOX_1"/>
    <property type="match status" value="1"/>
</dbReference>
<dbReference type="GO" id="GO:0000981">
    <property type="term" value="F:DNA-binding transcription factor activity, RNA polymerase II-specific"/>
    <property type="evidence" value="ECO:0007669"/>
    <property type="project" value="InterPro"/>
</dbReference>
<evidence type="ECO:0000256" key="10">
    <source>
        <dbReference type="SAM" id="Coils"/>
    </source>
</evidence>
<dbReference type="SUPFAM" id="SSF46689">
    <property type="entry name" value="Homeodomain-like"/>
    <property type="match status" value="1"/>
</dbReference>
<dbReference type="InterPro" id="IPR009057">
    <property type="entry name" value="Homeodomain-like_sf"/>
</dbReference>
<dbReference type="Pfam" id="PF00046">
    <property type="entry name" value="Homeodomain"/>
    <property type="match status" value="1"/>
</dbReference>
<keyword evidence="10" id="KW-0175">Coiled coil</keyword>
<dbReference type="AlphaFoldDB" id="A0A8J5CA63"/>
<keyword evidence="7 8" id="KW-0539">Nucleus</keyword>
<evidence type="ECO:0000256" key="3">
    <source>
        <dbReference type="ARBA" id="ARBA00023015"/>
    </source>
</evidence>
<evidence type="ECO:0000256" key="9">
    <source>
        <dbReference type="RuleBase" id="RU000682"/>
    </source>
</evidence>
<keyword evidence="5 8" id="KW-0371">Homeobox</keyword>
<gene>
    <name evidence="12" type="ORF">ZIOFF_074067</name>
</gene>
<keyword evidence="13" id="KW-1185">Reference proteome</keyword>
<name>A0A8J5CA63_ZINOF</name>
<dbReference type="Gene3D" id="1.10.10.60">
    <property type="entry name" value="Homeodomain-like"/>
    <property type="match status" value="1"/>
</dbReference>
<comment type="similarity">
    <text evidence="2">Belongs to the HD-ZIP homeobox family. Class II subfamily.</text>
</comment>
<dbReference type="GO" id="GO:0005634">
    <property type="term" value="C:nucleus"/>
    <property type="evidence" value="ECO:0007669"/>
    <property type="project" value="UniProtKB-SubCell"/>
</dbReference>
<keyword evidence="6" id="KW-0804">Transcription</keyword>
<dbReference type="InterPro" id="IPR050762">
    <property type="entry name" value="HD-ZIP_Homeobox_LZ_Class_II"/>
</dbReference>
<evidence type="ECO:0000256" key="7">
    <source>
        <dbReference type="ARBA" id="ARBA00023242"/>
    </source>
</evidence>
<keyword evidence="4 8" id="KW-0238">DNA-binding</keyword>
<evidence type="ECO:0000313" key="13">
    <source>
        <dbReference type="Proteomes" id="UP000734854"/>
    </source>
</evidence>
<feature type="DNA-binding region" description="Homeobox" evidence="8">
    <location>
        <begin position="81"/>
        <end position="140"/>
    </location>
</feature>
<protein>
    <recommendedName>
        <fullName evidence="11">Homeobox domain-containing protein</fullName>
    </recommendedName>
</protein>
<dbReference type="InterPro" id="IPR017970">
    <property type="entry name" value="Homeobox_CS"/>
</dbReference>
<dbReference type="SMART" id="SM00340">
    <property type="entry name" value="HALZ"/>
    <property type="match status" value="1"/>
</dbReference>
<dbReference type="GO" id="GO:0043565">
    <property type="term" value="F:sequence-specific DNA binding"/>
    <property type="evidence" value="ECO:0007669"/>
    <property type="project" value="InterPro"/>
</dbReference>
<reference evidence="12 13" key="1">
    <citation type="submission" date="2020-08" db="EMBL/GenBank/DDBJ databases">
        <title>Plant Genome Project.</title>
        <authorList>
            <person name="Zhang R.-G."/>
        </authorList>
    </citation>
    <scope>NUCLEOTIDE SEQUENCE [LARGE SCALE GENOMIC DNA]</scope>
    <source>
        <tissue evidence="12">Rhizome</tissue>
    </source>
</reference>
<dbReference type="InterPro" id="IPR003106">
    <property type="entry name" value="Leu_zip_homeo"/>
</dbReference>
<evidence type="ECO:0000256" key="2">
    <source>
        <dbReference type="ARBA" id="ARBA00006074"/>
    </source>
</evidence>
<keyword evidence="3" id="KW-0805">Transcription regulation</keyword>
<evidence type="ECO:0000256" key="8">
    <source>
        <dbReference type="PROSITE-ProRule" id="PRU00108"/>
    </source>
</evidence>
<evidence type="ECO:0000256" key="5">
    <source>
        <dbReference type="ARBA" id="ARBA00023155"/>
    </source>
</evidence>
<dbReference type="PANTHER" id="PTHR45714:SF34">
    <property type="entry name" value="HOMEOBOX-LEUCINE ZIPPER PROTEIN HAT9"/>
    <property type="match status" value="1"/>
</dbReference>
<proteinExistence type="inferred from homology"/>
<dbReference type="Proteomes" id="UP000734854">
    <property type="component" value="Unassembled WGS sequence"/>
</dbReference>
<organism evidence="12 13">
    <name type="scientific">Zingiber officinale</name>
    <name type="common">Ginger</name>
    <name type="synonym">Amomum zingiber</name>
    <dbReference type="NCBI Taxonomy" id="94328"/>
    <lineage>
        <taxon>Eukaryota</taxon>
        <taxon>Viridiplantae</taxon>
        <taxon>Streptophyta</taxon>
        <taxon>Embryophyta</taxon>
        <taxon>Tracheophyta</taxon>
        <taxon>Spermatophyta</taxon>
        <taxon>Magnoliopsida</taxon>
        <taxon>Liliopsida</taxon>
        <taxon>Zingiberales</taxon>
        <taxon>Zingiberaceae</taxon>
        <taxon>Zingiber</taxon>
    </lineage>
</organism>
<dbReference type="CDD" id="cd00086">
    <property type="entry name" value="homeodomain"/>
    <property type="match status" value="1"/>
</dbReference>
<evidence type="ECO:0000256" key="4">
    <source>
        <dbReference type="ARBA" id="ARBA00023125"/>
    </source>
</evidence>
<feature type="coiled-coil region" evidence="10">
    <location>
        <begin position="101"/>
        <end position="172"/>
    </location>
</feature>
<dbReference type="PANTHER" id="PTHR45714">
    <property type="entry name" value="HOMEOBOX-LEUCINE ZIPPER PROTEIN HAT14"/>
    <property type="match status" value="1"/>
</dbReference>
<evidence type="ECO:0000256" key="6">
    <source>
        <dbReference type="ARBA" id="ARBA00023163"/>
    </source>
</evidence>
<evidence type="ECO:0000259" key="11">
    <source>
        <dbReference type="PROSITE" id="PS50071"/>
    </source>
</evidence>
<dbReference type="EMBL" id="JACMSC010000022">
    <property type="protein sequence ID" value="KAG6469352.1"/>
    <property type="molecule type" value="Genomic_DNA"/>
</dbReference>
<evidence type="ECO:0000313" key="12">
    <source>
        <dbReference type="EMBL" id="KAG6469352.1"/>
    </source>
</evidence>
<dbReference type="SMART" id="SM00389">
    <property type="entry name" value="HOX"/>
    <property type="match status" value="1"/>
</dbReference>
<evidence type="ECO:0000256" key="1">
    <source>
        <dbReference type="ARBA" id="ARBA00004123"/>
    </source>
</evidence>
<comment type="subcellular location">
    <subcellularLocation>
        <location evidence="1 8 9">Nucleus</location>
    </subcellularLocation>
</comment>
<dbReference type="InterPro" id="IPR001356">
    <property type="entry name" value="HD"/>
</dbReference>
<accession>A0A8J5CA63</accession>